<dbReference type="PANTHER" id="PTHR11010">
    <property type="entry name" value="PROTEASE S28 PRO-X CARBOXYPEPTIDASE-RELATED"/>
    <property type="match status" value="1"/>
</dbReference>
<evidence type="ECO:0000256" key="3">
    <source>
        <dbReference type="ARBA" id="ARBA00022729"/>
    </source>
</evidence>
<dbReference type="InterPro" id="IPR029058">
    <property type="entry name" value="AB_hydrolase_fold"/>
</dbReference>
<keyword evidence="3 7" id="KW-0732">Signal</keyword>
<accession>D8Q3J1</accession>
<dbReference type="InParanoid" id="D8Q3J1"/>
<evidence type="ECO:0000256" key="5">
    <source>
        <dbReference type="ARBA" id="ARBA00023180"/>
    </source>
</evidence>
<feature type="region of interest" description="Disordered" evidence="6">
    <location>
        <begin position="27"/>
        <end position="50"/>
    </location>
</feature>
<dbReference type="OMA" id="TISHAIC"/>
<dbReference type="PANTHER" id="PTHR11010:SF23">
    <property type="entry name" value="SERINE PEPTIDASE"/>
    <property type="match status" value="1"/>
</dbReference>
<dbReference type="VEuPathDB" id="FungiDB:SCHCODRAFT_02618087"/>
<evidence type="ECO:0000256" key="1">
    <source>
        <dbReference type="ARBA" id="ARBA00011079"/>
    </source>
</evidence>
<dbReference type="Gene3D" id="3.40.50.1820">
    <property type="entry name" value="alpha/beta hydrolase"/>
    <property type="match status" value="2"/>
</dbReference>
<dbReference type="HOGENOM" id="CLU_023630_1_1_1"/>
<keyword evidence="4" id="KW-0378">Hydrolase</keyword>
<dbReference type="Pfam" id="PF05577">
    <property type="entry name" value="Peptidase_S28"/>
    <property type="match status" value="2"/>
</dbReference>
<evidence type="ECO:0008006" key="10">
    <source>
        <dbReference type="Google" id="ProtNLM"/>
    </source>
</evidence>
<dbReference type="AlphaFoldDB" id="D8Q3J1"/>
<keyword evidence="9" id="KW-1185">Reference proteome</keyword>
<reference evidence="8 9" key="1">
    <citation type="journal article" date="2010" name="Nat. Biotechnol.">
        <title>Genome sequence of the model mushroom Schizophyllum commune.</title>
        <authorList>
            <person name="Ohm R.A."/>
            <person name="de Jong J.F."/>
            <person name="Lugones L.G."/>
            <person name="Aerts A."/>
            <person name="Kothe E."/>
            <person name="Stajich J.E."/>
            <person name="de Vries R.P."/>
            <person name="Record E."/>
            <person name="Levasseur A."/>
            <person name="Baker S.E."/>
            <person name="Bartholomew K.A."/>
            <person name="Coutinho P.M."/>
            <person name="Erdmann S."/>
            <person name="Fowler T.J."/>
            <person name="Gathman A.C."/>
            <person name="Lombard V."/>
            <person name="Henrissat B."/>
            <person name="Knabe N."/>
            <person name="Kuees U."/>
            <person name="Lilly W.W."/>
            <person name="Lindquist E."/>
            <person name="Lucas S."/>
            <person name="Magnuson J.K."/>
            <person name="Piumi F."/>
            <person name="Raudaskoski M."/>
            <person name="Salamov A."/>
            <person name="Schmutz J."/>
            <person name="Schwarze F.W.M.R."/>
            <person name="vanKuyk P.A."/>
            <person name="Horton J.S."/>
            <person name="Grigoriev I.V."/>
            <person name="Woesten H.A.B."/>
        </authorList>
    </citation>
    <scope>NUCLEOTIDE SEQUENCE [LARGE SCALE GENOMIC DNA]</scope>
    <source>
        <strain evidence="9">H4-8 / FGSC 9210</strain>
    </source>
</reference>
<name>D8Q3J1_SCHCM</name>
<organism evidence="9">
    <name type="scientific">Schizophyllum commune (strain H4-8 / FGSC 9210)</name>
    <name type="common">Split gill fungus</name>
    <dbReference type="NCBI Taxonomy" id="578458"/>
    <lineage>
        <taxon>Eukaryota</taxon>
        <taxon>Fungi</taxon>
        <taxon>Dikarya</taxon>
        <taxon>Basidiomycota</taxon>
        <taxon>Agaricomycotina</taxon>
        <taxon>Agaricomycetes</taxon>
        <taxon>Agaricomycetidae</taxon>
        <taxon>Agaricales</taxon>
        <taxon>Schizophyllaceae</taxon>
        <taxon>Schizophyllum</taxon>
    </lineage>
</organism>
<proteinExistence type="inferred from homology"/>
<dbReference type="Proteomes" id="UP000007431">
    <property type="component" value="Unassembled WGS sequence"/>
</dbReference>
<gene>
    <name evidence="8" type="ORF">SCHCODRAFT_15248</name>
</gene>
<feature type="signal peptide" evidence="7">
    <location>
        <begin position="1"/>
        <end position="18"/>
    </location>
</feature>
<dbReference type="MEROPS" id="S28.004"/>
<evidence type="ECO:0000256" key="2">
    <source>
        <dbReference type="ARBA" id="ARBA00022670"/>
    </source>
</evidence>
<dbReference type="InterPro" id="IPR008758">
    <property type="entry name" value="Peptidase_S28"/>
</dbReference>
<protein>
    <recommendedName>
        <fullName evidence="10">Peptidase S28</fullName>
    </recommendedName>
</protein>
<evidence type="ECO:0000313" key="9">
    <source>
        <dbReference type="Proteomes" id="UP000007431"/>
    </source>
</evidence>
<comment type="similarity">
    <text evidence="1">Belongs to the peptidase S28 family.</text>
</comment>
<dbReference type="GO" id="GO:0006508">
    <property type="term" value="P:proteolysis"/>
    <property type="evidence" value="ECO:0007669"/>
    <property type="project" value="UniProtKB-KW"/>
</dbReference>
<dbReference type="ESTHER" id="schcm-d8q3j1">
    <property type="family name" value="Prolylcarboxypeptidase"/>
</dbReference>
<dbReference type="SUPFAM" id="SSF53474">
    <property type="entry name" value="alpha/beta-Hydrolases"/>
    <property type="match status" value="1"/>
</dbReference>
<evidence type="ECO:0000256" key="7">
    <source>
        <dbReference type="SAM" id="SignalP"/>
    </source>
</evidence>
<dbReference type="eggNOG" id="KOG2182">
    <property type="taxonomic scope" value="Eukaryota"/>
</dbReference>
<evidence type="ECO:0000313" key="8">
    <source>
        <dbReference type="EMBL" id="EFI97697.1"/>
    </source>
</evidence>
<sequence>MVPLGIRSLFALAFTALAARGKLSDGRAHLNVPPRSPPPLPPGPPPKGPVTHVNGTVLADISTPQYIDIPIDHNDTSLGTFSTRYWVNYEYYEPGGPIIFMNMGEVNAEGYTHYITNKTINGLIAQQESGLLIIMEHRFYGQSNPYPNLNEDSLKYLSLEQAIQDNVYFARNVKLDVDVDTSPEATPWILIGASYAGALTAFQKVAEPDVFYIHYGSSAVIETQVDFHEYFTPIRQNMPANCSADVQAVIAHIDEVFKGDNETAQTEIKEIFGYNASYSNYDVAGSLRNNIWDWQSLQPYTASDGGELAFYDFCDALEVKDRMASGPEGWGLEHALRAWGAYFSGTSASPEDDHPVDDAGRSWTWQTCTQFGWGQIGAPEDEPTIVSRLTTVQTDVIDYCAYYFPENFPAYGLPRTNETNARYGGWSMQGERMIFVNGNNDTWREASMSAQQTDIPVSTASQPIFLENGFHASDVIARAAIEPTVAQTQNQILEIVGGWLADWEAYQERRRRRSG</sequence>
<feature type="chain" id="PRO_5003120495" description="Peptidase S28" evidence="7">
    <location>
        <begin position="19"/>
        <end position="515"/>
    </location>
</feature>
<evidence type="ECO:0000256" key="4">
    <source>
        <dbReference type="ARBA" id="ARBA00022801"/>
    </source>
</evidence>
<keyword evidence="5" id="KW-0325">Glycoprotein</keyword>
<dbReference type="GO" id="GO:0008239">
    <property type="term" value="F:dipeptidyl-peptidase activity"/>
    <property type="evidence" value="ECO:0007669"/>
    <property type="project" value="TreeGrafter"/>
</dbReference>
<dbReference type="GO" id="GO:0070008">
    <property type="term" value="F:serine-type exopeptidase activity"/>
    <property type="evidence" value="ECO:0007669"/>
    <property type="project" value="InterPro"/>
</dbReference>
<evidence type="ECO:0000256" key="6">
    <source>
        <dbReference type="SAM" id="MobiDB-lite"/>
    </source>
</evidence>
<dbReference type="EMBL" id="GL377305">
    <property type="protein sequence ID" value="EFI97697.1"/>
    <property type="molecule type" value="Genomic_DNA"/>
</dbReference>
<feature type="compositionally biased region" description="Pro residues" evidence="6">
    <location>
        <begin position="34"/>
        <end position="48"/>
    </location>
</feature>
<keyword evidence="2" id="KW-0645">Protease</keyword>